<dbReference type="Pfam" id="PF03480">
    <property type="entry name" value="DctP"/>
    <property type="match status" value="1"/>
</dbReference>
<dbReference type="PANTHER" id="PTHR33376:SF15">
    <property type="entry name" value="BLL6794 PROTEIN"/>
    <property type="match status" value="1"/>
</dbReference>
<feature type="chain" id="PRO_5013164794" evidence="2">
    <location>
        <begin position="27"/>
        <end position="355"/>
    </location>
</feature>
<accession>A0A1Y5TT38</accession>
<gene>
    <name evidence="3" type="primary">siaP_5</name>
    <name evidence="3" type="ORF">OCH7691_03393</name>
</gene>
<evidence type="ECO:0000313" key="4">
    <source>
        <dbReference type="Proteomes" id="UP000193200"/>
    </source>
</evidence>
<dbReference type="InterPro" id="IPR038404">
    <property type="entry name" value="TRAP_DctP_sf"/>
</dbReference>
<dbReference type="NCBIfam" id="NF037995">
    <property type="entry name" value="TRAP_S1"/>
    <property type="match status" value="1"/>
</dbReference>
<dbReference type="InParanoid" id="A0A1Y5TT38"/>
<dbReference type="PANTHER" id="PTHR33376">
    <property type="match status" value="1"/>
</dbReference>
<name>A0A1Y5TT38_9PROT</name>
<sequence>MVKRTTVTAAAAALLLSAAMSAPAVADVKLVFSTHVGQNSASQQQYEDYFRELKERTNGYVGLKDRFYSQALIKATEQLKGVGSGLADVGYFCTGYAPALLPLTSMAELPYVTEKGDALSSAIAELYDSYPPLREEFHRQNVELLAMDASSATIIGVNKVVNSSAELEGMKVRAYGDLGAIAKANGLVPVPMSTADIYTSLQTGAIDGYFGIPLWMPAPENWLEFTKTLIAPGVGTYYTCGLAMNLDVYKALPDNAKNAIAELRREFPAKSIEVVKKGDAASVAKAEEMGVKFYRFTPAEVEQWKEKVDYPALVQEWIKTRSERTDADVAAFVKLFQSTLAKIEPASTYKQEFPE</sequence>
<proteinExistence type="predicted"/>
<evidence type="ECO:0000313" key="3">
    <source>
        <dbReference type="EMBL" id="SLN71702.1"/>
    </source>
</evidence>
<protein>
    <submittedName>
        <fullName evidence="3">Sialic acid-binding periplasmic protein SiaP</fullName>
    </submittedName>
</protein>
<organism evidence="3 4">
    <name type="scientific">Oceanibacterium hippocampi</name>
    <dbReference type="NCBI Taxonomy" id="745714"/>
    <lineage>
        <taxon>Bacteria</taxon>
        <taxon>Pseudomonadati</taxon>
        <taxon>Pseudomonadota</taxon>
        <taxon>Alphaproteobacteria</taxon>
        <taxon>Sneathiellales</taxon>
        <taxon>Sneathiellaceae</taxon>
        <taxon>Oceanibacterium</taxon>
    </lineage>
</organism>
<dbReference type="Proteomes" id="UP000193200">
    <property type="component" value="Unassembled WGS sequence"/>
</dbReference>
<dbReference type="AlphaFoldDB" id="A0A1Y5TT38"/>
<keyword evidence="4" id="KW-1185">Reference proteome</keyword>
<dbReference type="RefSeq" id="WP_176245125.1">
    <property type="nucleotide sequence ID" value="NZ_FWFR01000003.1"/>
</dbReference>
<dbReference type="GO" id="GO:0055085">
    <property type="term" value="P:transmembrane transport"/>
    <property type="evidence" value="ECO:0007669"/>
    <property type="project" value="InterPro"/>
</dbReference>
<dbReference type="InterPro" id="IPR018389">
    <property type="entry name" value="DctP_fam"/>
</dbReference>
<feature type="signal peptide" evidence="2">
    <location>
        <begin position="1"/>
        <end position="26"/>
    </location>
</feature>
<reference evidence="3 4" key="1">
    <citation type="submission" date="2017-03" db="EMBL/GenBank/DDBJ databases">
        <authorList>
            <person name="Afonso C.L."/>
            <person name="Miller P.J."/>
            <person name="Scott M.A."/>
            <person name="Spackman E."/>
            <person name="Goraichik I."/>
            <person name="Dimitrov K.M."/>
            <person name="Suarez D.L."/>
            <person name="Swayne D.E."/>
        </authorList>
    </citation>
    <scope>NUCLEOTIDE SEQUENCE [LARGE SCALE GENOMIC DNA]</scope>
    <source>
        <strain evidence="3 4">CECT 7691</strain>
    </source>
</reference>
<keyword evidence="1 2" id="KW-0732">Signal</keyword>
<evidence type="ECO:0000256" key="2">
    <source>
        <dbReference type="SAM" id="SignalP"/>
    </source>
</evidence>
<dbReference type="EMBL" id="FWFR01000003">
    <property type="protein sequence ID" value="SLN71702.1"/>
    <property type="molecule type" value="Genomic_DNA"/>
</dbReference>
<dbReference type="Gene3D" id="3.40.190.170">
    <property type="entry name" value="Bacterial extracellular solute-binding protein, family 7"/>
    <property type="match status" value="1"/>
</dbReference>
<evidence type="ECO:0000256" key="1">
    <source>
        <dbReference type="ARBA" id="ARBA00022729"/>
    </source>
</evidence>